<dbReference type="Pfam" id="PF00400">
    <property type="entry name" value="WD40"/>
    <property type="match status" value="4"/>
</dbReference>
<name>A0A0L0C5J4_LUCCU</name>
<evidence type="ECO:0000256" key="2">
    <source>
        <dbReference type="ARBA" id="ARBA00022737"/>
    </source>
</evidence>
<dbReference type="InterPro" id="IPR015943">
    <property type="entry name" value="WD40/YVTN_repeat-like_dom_sf"/>
</dbReference>
<organism evidence="5 6">
    <name type="scientific">Lucilia cuprina</name>
    <name type="common">Green bottle fly</name>
    <name type="synonym">Australian sheep blowfly</name>
    <dbReference type="NCBI Taxonomy" id="7375"/>
    <lineage>
        <taxon>Eukaryota</taxon>
        <taxon>Metazoa</taxon>
        <taxon>Ecdysozoa</taxon>
        <taxon>Arthropoda</taxon>
        <taxon>Hexapoda</taxon>
        <taxon>Insecta</taxon>
        <taxon>Pterygota</taxon>
        <taxon>Neoptera</taxon>
        <taxon>Endopterygota</taxon>
        <taxon>Diptera</taxon>
        <taxon>Brachycera</taxon>
        <taxon>Muscomorpha</taxon>
        <taxon>Oestroidea</taxon>
        <taxon>Calliphoridae</taxon>
        <taxon>Luciliinae</taxon>
        <taxon>Lucilia</taxon>
    </lineage>
</organism>
<dbReference type="OMA" id="YKQRYVG"/>
<dbReference type="InterPro" id="IPR045151">
    <property type="entry name" value="DCAF8"/>
</dbReference>
<feature type="region of interest" description="Disordered" evidence="4">
    <location>
        <begin position="472"/>
        <end position="495"/>
    </location>
</feature>
<dbReference type="SUPFAM" id="SSF48452">
    <property type="entry name" value="TPR-like"/>
    <property type="match status" value="1"/>
</dbReference>
<dbReference type="GO" id="GO:0005737">
    <property type="term" value="C:cytoplasm"/>
    <property type="evidence" value="ECO:0007669"/>
    <property type="project" value="TreeGrafter"/>
</dbReference>
<dbReference type="InterPro" id="IPR036322">
    <property type="entry name" value="WD40_repeat_dom_sf"/>
</dbReference>
<dbReference type="STRING" id="7375.A0A0L0C5J4"/>
<dbReference type="AlphaFoldDB" id="A0A0L0C5J4"/>
<dbReference type="PROSITE" id="PS50294">
    <property type="entry name" value="WD_REPEATS_REGION"/>
    <property type="match status" value="1"/>
</dbReference>
<reference evidence="5 6" key="1">
    <citation type="journal article" date="2015" name="Nat. Commun.">
        <title>Lucilia cuprina genome unlocks parasitic fly biology to underpin future interventions.</title>
        <authorList>
            <person name="Anstead C.A."/>
            <person name="Korhonen P.K."/>
            <person name="Young N.D."/>
            <person name="Hall R.S."/>
            <person name="Jex A.R."/>
            <person name="Murali S.C."/>
            <person name="Hughes D.S."/>
            <person name="Lee S.F."/>
            <person name="Perry T."/>
            <person name="Stroehlein A.J."/>
            <person name="Ansell B.R."/>
            <person name="Breugelmans B."/>
            <person name="Hofmann A."/>
            <person name="Qu J."/>
            <person name="Dugan S."/>
            <person name="Lee S.L."/>
            <person name="Chao H."/>
            <person name="Dinh H."/>
            <person name="Han Y."/>
            <person name="Doddapaneni H.V."/>
            <person name="Worley K.C."/>
            <person name="Muzny D.M."/>
            <person name="Ioannidis P."/>
            <person name="Waterhouse R.M."/>
            <person name="Zdobnov E.M."/>
            <person name="James P.J."/>
            <person name="Bagnall N.H."/>
            <person name="Kotze A.C."/>
            <person name="Gibbs R.A."/>
            <person name="Richards S."/>
            <person name="Batterham P."/>
            <person name="Gasser R.B."/>
        </authorList>
    </citation>
    <scope>NUCLEOTIDE SEQUENCE [LARGE SCALE GENOMIC DNA]</scope>
    <source>
        <strain evidence="5 6">LS</strain>
        <tissue evidence="5">Full body</tissue>
    </source>
</reference>
<feature type="repeat" description="WD" evidence="3">
    <location>
        <begin position="534"/>
        <end position="560"/>
    </location>
</feature>
<dbReference type="PANTHER" id="PTHR15574">
    <property type="entry name" value="WD REPEAT DOMAIN-CONTAINING FAMILY"/>
    <property type="match status" value="1"/>
</dbReference>
<dbReference type="Gene3D" id="1.25.40.10">
    <property type="entry name" value="Tetratricopeptide repeat domain"/>
    <property type="match status" value="1"/>
</dbReference>
<accession>A0A0L0C5J4</accession>
<proteinExistence type="predicted"/>
<dbReference type="InterPro" id="IPR011990">
    <property type="entry name" value="TPR-like_helical_dom_sf"/>
</dbReference>
<dbReference type="OrthoDB" id="4869960at2759"/>
<keyword evidence="2" id="KW-0677">Repeat</keyword>
<dbReference type="Pfam" id="PF14559">
    <property type="entry name" value="TPR_19"/>
    <property type="match status" value="1"/>
</dbReference>
<evidence type="ECO:0000313" key="5">
    <source>
        <dbReference type="EMBL" id="KNC27506.1"/>
    </source>
</evidence>
<dbReference type="SMART" id="SM00028">
    <property type="entry name" value="TPR"/>
    <property type="match status" value="3"/>
</dbReference>
<evidence type="ECO:0000256" key="3">
    <source>
        <dbReference type="PROSITE-ProRule" id="PRU00221"/>
    </source>
</evidence>
<dbReference type="Proteomes" id="UP000037069">
    <property type="component" value="Unassembled WGS sequence"/>
</dbReference>
<feature type="compositionally biased region" description="Low complexity" evidence="4">
    <location>
        <begin position="474"/>
        <end position="485"/>
    </location>
</feature>
<dbReference type="SUPFAM" id="SSF50978">
    <property type="entry name" value="WD40 repeat-like"/>
    <property type="match status" value="1"/>
</dbReference>
<dbReference type="EMBL" id="JRES01000890">
    <property type="protein sequence ID" value="KNC27506.1"/>
    <property type="molecule type" value="Genomic_DNA"/>
</dbReference>
<keyword evidence="6" id="KW-1185">Reference proteome</keyword>
<dbReference type="Gene3D" id="2.130.10.10">
    <property type="entry name" value="YVTN repeat-like/Quinoprotein amine dehydrogenase"/>
    <property type="match status" value="2"/>
</dbReference>
<evidence type="ECO:0000313" key="6">
    <source>
        <dbReference type="Proteomes" id="UP000037069"/>
    </source>
</evidence>
<dbReference type="PANTHER" id="PTHR15574:SF40">
    <property type="entry name" value="WD AND TETRATRICOPEPTIDE REPEATS PROTEIN 1"/>
    <property type="match status" value="1"/>
</dbReference>
<evidence type="ECO:0000256" key="4">
    <source>
        <dbReference type="SAM" id="MobiDB-lite"/>
    </source>
</evidence>
<dbReference type="PROSITE" id="PS50082">
    <property type="entry name" value="WD_REPEATS_2"/>
    <property type="match status" value="2"/>
</dbReference>
<evidence type="ECO:0008006" key="7">
    <source>
        <dbReference type="Google" id="ProtNLM"/>
    </source>
</evidence>
<dbReference type="GO" id="GO:0080008">
    <property type="term" value="C:Cul4-RING E3 ubiquitin ligase complex"/>
    <property type="evidence" value="ECO:0007669"/>
    <property type="project" value="TreeGrafter"/>
</dbReference>
<keyword evidence="1 3" id="KW-0853">WD repeat</keyword>
<comment type="caution">
    <text evidence="5">The sequence shown here is derived from an EMBL/GenBank/DDBJ whole genome shotgun (WGS) entry which is preliminary data.</text>
</comment>
<dbReference type="InterPro" id="IPR019734">
    <property type="entry name" value="TPR_rpt"/>
</dbReference>
<dbReference type="GO" id="GO:0045717">
    <property type="term" value="P:negative regulation of fatty acid biosynthetic process"/>
    <property type="evidence" value="ECO:0007669"/>
    <property type="project" value="TreeGrafter"/>
</dbReference>
<evidence type="ECO:0000256" key="1">
    <source>
        <dbReference type="ARBA" id="ARBA00022574"/>
    </source>
</evidence>
<gene>
    <name evidence="5" type="ORF">FF38_12316</name>
</gene>
<protein>
    <recommendedName>
        <fullName evidence="7">WD and tetratricopeptide repeats protein 1</fullName>
    </recommendedName>
</protein>
<dbReference type="InterPro" id="IPR001680">
    <property type="entry name" value="WD40_rpt"/>
</dbReference>
<feature type="repeat" description="WD" evidence="3">
    <location>
        <begin position="51"/>
        <end position="92"/>
    </location>
</feature>
<sequence>MINPKHYNSKRINISHLLNDRMLYSNFGHQVRRHLQSAPPFIHRLEQDGILKGHEGCVNCLDWSSDGRILASGSDDLQLCLWDPFRKKRIQSINTKHYGNIFSVKFLPKHNDSLIATAAADKTIMLFDINQPSESIYTCHCHFSRVKRLATAPDSPFIFWSAGEDGTVMQLDHREKHTCRSFDNQVCLIYLRSEIDENAEAKCIAVNPVRTEYIAVGANDPYARVYDRRMLKKVASGYRNVERRRDTTETSAIPKECVTYFCPGHISKNNTKRIEHESRAITHLTFNATGTELLVNMGAEHIYLYDLNNAEQPIFLNLPEYKTTNDIDCSVSGGDNESTPQTHNRRKLPEHIEDFKKLGNEFLENEKYYLAIRTYSDAISQAPQWPVLYLNRATAYMRRLWFGDVYAALKDCHTALKLDPTYVKAHFRLARSLLELGRTQEADECLKELIRRFPNYANNHGVLMLNKDIKENRQTTPQQHQQQQHSPGSDILDRGEMSDDEFYWRCKAKDYAQRFVGHCNTTTDIKEANYFGYDGQFIVAGSDDGNFFIWDRKSGNIDSIYKADSAIVNCVLPHPEICFMATSGIDHDIKLWSPMRDEEKPHFVDPVGRCVEDNQLKMKTDPFEISTRNAFCWNG</sequence>
<dbReference type="SMART" id="SM00320">
    <property type="entry name" value="WD40"/>
    <property type="match status" value="7"/>
</dbReference>